<keyword evidence="2" id="KW-0472">Membrane</keyword>
<dbReference type="AlphaFoldDB" id="A0A1I7TCC8"/>
<keyword evidence="3" id="KW-1185">Reference proteome</keyword>
<dbReference type="STRING" id="1561998.A0A1I7TCC8"/>
<proteinExistence type="predicted"/>
<sequence>MYPFTLVGEIDRPQTSSESSEQKPVVEHLQIEMPPKLRERSVTRKAVSTPATPATPSIKNKKSKSRSPSKKAVMQARKASKSPSRSRAPKVEKKTPRQSTSASRSRSRSRSRGRPATSASAAASSSRRSRSNQRTPKTPVEKTIEVADEDEEFLPPRTPKRTARNLTQDPPTTRQRSTRITSQQPVFSPKETRSVVKAKAQKAKGYLSTVLTKGFEATDYTYAKLLQFFSFIKLLVLYPFVFIQNKWNQYKPNDKRIAHALIVAAFVLAIVLFAYGFPKHYASVRNAANDKVWRPAVRYQNQAVSKVQEWYGNARHWTDSKLKDLRTQWNTKSTQTP</sequence>
<evidence type="ECO:0000256" key="2">
    <source>
        <dbReference type="SAM" id="Phobius"/>
    </source>
</evidence>
<protein>
    <submittedName>
        <fullName evidence="4">Serine/arginine repetitive matrix protein 2</fullName>
    </submittedName>
</protein>
<evidence type="ECO:0000313" key="3">
    <source>
        <dbReference type="Proteomes" id="UP000095282"/>
    </source>
</evidence>
<organism evidence="3 4">
    <name type="scientific">Caenorhabditis tropicalis</name>
    <dbReference type="NCBI Taxonomy" id="1561998"/>
    <lineage>
        <taxon>Eukaryota</taxon>
        <taxon>Metazoa</taxon>
        <taxon>Ecdysozoa</taxon>
        <taxon>Nematoda</taxon>
        <taxon>Chromadorea</taxon>
        <taxon>Rhabditida</taxon>
        <taxon>Rhabditina</taxon>
        <taxon>Rhabditomorpha</taxon>
        <taxon>Rhabditoidea</taxon>
        <taxon>Rhabditidae</taxon>
        <taxon>Peloderinae</taxon>
        <taxon>Caenorhabditis</taxon>
    </lineage>
</organism>
<feature type="compositionally biased region" description="Low complexity" evidence="1">
    <location>
        <begin position="170"/>
        <end position="185"/>
    </location>
</feature>
<feature type="transmembrane region" description="Helical" evidence="2">
    <location>
        <begin position="257"/>
        <end position="277"/>
    </location>
</feature>
<feature type="region of interest" description="Disordered" evidence="1">
    <location>
        <begin position="1"/>
        <end position="193"/>
    </location>
</feature>
<keyword evidence="2" id="KW-1133">Transmembrane helix</keyword>
<feature type="transmembrane region" description="Helical" evidence="2">
    <location>
        <begin position="225"/>
        <end position="245"/>
    </location>
</feature>
<dbReference type="WBParaSite" id="Csp11.Scaffold58.g357.t2">
    <property type="protein sequence ID" value="Csp11.Scaffold58.g357.t2"/>
    <property type="gene ID" value="Csp11.Scaffold58.g357"/>
</dbReference>
<feature type="compositionally biased region" description="Low complexity" evidence="1">
    <location>
        <begin position="114"/>
        <end position="126"/>
    </location>
</feature>
<reference evidence="4" key="1">
    <citation type="submission" date="2016-11" db="UniProtKB">
        <authorList>
            <consortium name="WormBaseParasite"/>
        </authorList>
    </citation>
    <scope>IDENTIFICATION</scope>
</reference>
<keyword evidence="2" id="KW-0812">Transmembrane</keyword>
<feature type="compositionally biased region" description="Basic and acidic residues" evidence="1">
    <location>
        <begin position="20"/>
        <end position="42"/>
    </location>
</feature>
<evidence type="ECO:0000313" key="4">
    <source>
        <dbReference type="WBParaSite" id="Csp11.Scaffold58.g357.t2"/>
    </source>
</evidence>
<dbReference type="Proteomes" id="UP000095282">
    <property type="component" value="Unplaced"/>
</dbReference>
<name>A0A1I7TCC8_9PELO</name>
<feature type="compositionally biased region" description="Basic residues" evidence="1">
    <location>
        <begin position="59"/>
        <end position="69"/>
    </location>
</feature>
<accession>A0A1I7TCC8</accession>
<evidence type="ECO:0000256" key="1">
    <source>
        <dbReference type="SAM" id="MobiDB-lite"/>
    </source>
</evidence>